<evidence type="ECO:0008006" key="3">
    <source>
        <dbReference type="Google" id="ProtNLM"/>
    </source>
</evidence>
<protein>
    <recommendedName>
        <fullName evidence="3">Vanadium-dependent haloperoxidase</fullName>
    </recommendedName>
</protein>
<organism evidence="1 2">
    <name type="scientific">Gelidibacter maritimus</name>
    <dbReference type="NCBI Taxonomy" id="2761487"/>
    <lineage>
        <taxon>Bacteria</taxon>
        <taxon>Pseudomonadati</taxon>
        <taxon>Bacteroidota</taxon>
        <taxon>Flavobacteriia</taxon>
        <taxon>Flavobacteriales</taxon>
        <taxon>Flavobacteriaceae</taxon>
        <taxon>Gelidibacter</taxon>
    </lineage>
</organism>
<dbReference type="SUPFAM" id="SSF48317">
    <property type="entry name" value="Acid phosphatase/Vanadium-dependent haloperoxidase"/>
    <property type="match status" value="1"/>
</dbReference>
<dbReference type="PANTHER" id="PTHR34599:SF1">
    <property type="entry name" value="PHOSPHATIDIC ACID PHOSPHATASE TYPE 2_HALOPEROXIDASE DOMAIN-CONTAINING PROTEIN"/>
    <property type="match status" value="1"/>
</dbReference>
<gene>
    <name evidence="1" type="ORF">H3Z82_17395</name>
</gene>
<dbReference type="InterPro" id="IPR052559">
    <property type="entry name" value="V-haloperoxidase"/>
</dbReference>
<name>A0A7W2M890_9FLAO</name>
<keyword evidence="2" id="KW-1185">Reference proteome</keyword>
<dbReference type="EMBL" id="JACGLT010000020">
    <property type="protein sequence ID" value="MBA6154504.1"/>
    <property type="molecule type" value="Genomic_DNA"/>
</dbReference>
<evidence type="ECO:0000313" key="2">
    <source>
        <dbReference type="Proteomes" id="UP000541857"/>
    </source>
</evidence>
<dbReference type="Proteomes" id="UP000541857">
    <property type="component" value="Unassembled WGS sequence"/>
</dbReference>
<reference evidence="1 2" key="1">
    <citation type="submission" date="2020-07" db="EMBL/GenBank/DDBJ databases">
        <title>Bacterium isolated from marine sediment.</title>
        <authorList>
            <person name="Shang D."/>
        </authorList>
    </citation>
    <scope>NUCLEOTIDE SEQUENCE [LARGE SCALE GENOMIC DNA]</scope>
    <source>
        <strain evidence="1 2">F6074</strain>
    </source>
</reference>
<dbReference type="Gene3D" id="1.10.606.20">
    <property type="match status" value="1"/>
</dbReference>
<dbReference type="RefSeq" id="WP_182206779.1">
    <property type="nucleotide sequence ID" value="NZ_JACGLT010000020.1"/>
</dbReference>
<dbReference type="AlphaFoldDB" id="A0A7W2M890"/>
<comment type="caution">
    <text evidence="1">The sequence shown here is derived from an EMBL/GenBank/DDBJ whole genome shotgun (WGS) entry which is preliminary data.</text>
</comment>
<accession>A0A7W2M890</accession>
<dbReference type="PANTHER" id="PTHR34599">
    <property type="entry name" value="PEROXIDASE-RELATED"/>
    <property type="match status" value="1"/>
</dbReference>
<sequence>MGHTSWNALFNTPGHPEFPAAHAYVSAAFESALTSVFGDNFKFTLNSYGYLGLPARTYNSFAEMSKEMADSRVFEGIHYQASCDKARIAGNKVAQNILSQIEF</sequence>
<dbReference type="InterPro" id="IPR036938">
    <property type="entry name" value="PAP2/HPO_sf"/>
</dbReference>
<proteinExistence type="predicted"/>
<evidence type="ECO:0000313" key="1">
    <source>
        <dbReference type="EMBL" id="MBA6154504.1"/>
    </source>
</evidence>